<evidence type="ECO:0000259" key="1">
    <source>
        <dbReference type="Pfam" id="PF23500"/>
    </source>
</evidence>
<dbReference type="InterPro" id="IPR055557">
    <property type="entry name" value="DUF7133"/>
</dbReference>
<gene>
    <name evidence="2" type="ORF">S01H4_24962</name>
</gene>
<comment type="caution">
    <text evidence="2">The sequence shown here is derived from an EMBL/GenBank/DDBJ whole genome shotgun (WGS) entry which is preliminary data.</text>
</comment>
<dbReference type="PANTHER" id="PTHR33546">
    <property type="entry name" value="LARGE, MULTIFUNCTIONAL SECRETED PROTEIN-RELATED"/>
    <property type="match status" value="1"/>
</dbReference>
<dbReference type="AlphaFoldDB" id="X1B063"/>
<feature type="non-terminal residue" evidence="2">
    <location>
        <position position="229"/>
    </location>
</feature>
<reference evidence="2" key="1">
    <citation type="journal article" date="2014" name="Front. Microbiol.">
        <title>High frequency of phylogenetically diverse reductive dehalogenase-homologous genes in deep subseafloor sedimentary metagenomes.</title>
        <authorList>
            <person name="Kawai M."/>
            <person name="Futagami T."/>
            <person name="Toyoda A."/>
            <person name="Takaki Y."/>
            <person name="Nishi S."/>
            <person name="Hori S."/>
            <person name="Arai W."/>
            <person name="Tsubouchi T."/>
            <person name="Morono Y."/>
            <person name="Uchiyama I."/>
            <person name="Ito T."/>
            <person name="Fujiyama A."/>
            <person name="Inagaki F."/>
            <person name="Takami H."/>
        </authorList>
    </citation>
    <scope>NUCLEOTIDE SEQUENCE</scope>
    <source>
        <strain evidence="2">Expedition CK06-06</strain>
    </source>
</reference>
<feature type="domain" description="DUF7133" evidence="1">
    <location>
        <begin position="34"/>
        <end position="225"/>
    </location>
</feature>
<evidence type="ECO:0000313" key="2">
    <source>
        <dbReference type="EMBL" id="GAG89009.1"/>
    </source>
</evidence>
<name>X1B063_9ZZZZ</name>
<protein>
    <recommendedName>
        <fullName evidence="1">DUF7133 domain-containing protein</fullName>
    </recommendedName>
</protein>
<dbReference type="Pfam" id="PF23500">
    <property type="entry name" value="DUF7133"/>
    <property type="match status" value="1"/>
</dbReference>
<accession>X1B063</accession>
<dbReference type="PANTHER" id="PTHR33546:SF1">
    <property type="entry name" value="LARGE, MULTIFUNCTIONAL SECRETED PROTEIN"/>
    <property type="match status" value="1"/>
</dbReference>
<proteinExistence type="predicted"/>
<sequence>MQKFTIILAATILGSPLIAAKNKTQSGRTEVNTPAEQLAGFTVDDGFVIELVASEKDGVVNPIDLTFDDAGRLWTQTARMYPLDPVKDIKWGVLLRLMDHPEEQDKIPEFKRVKDLYQGKTKGTDDILILSNLGKNQPVKVKKFATGLALPQSILPYKNGTYVAQGSELFFLNDTNNDGKADQRTPVLTGFGFTDTHTMSHSLVRAPGGWINFAQGALNKGNITAVKSG</sequence>
<dbReference type="EMBL" id="BART01011815">
    <property type="protein sequence ID" value="GAG89009.1"/>
    <property type="molecule type" value="Genomic_DNA"/>
</dbReference>
<organism evidence="2">
    <name type="scientific">marine sediment metagenome</name>
    <dbReference type="NCBI Taxonomy" id="412755"/>
    <lineage>
        <taxon>unclassified sequences</taxon>
        <taxon>metagenomes</taxon>
        <taxon>ecological metagenomes</taxon>
    </lineage>
</organism>